<sequence length="217" mass="24160">MQWTNRQPFVRPSLLDRLDRVRLRRAALAYAEHGWAVAPGSYLTGRRFDCGRPGCPITGCHPAVDSLAESATVDPTRVAGWWRRRPHNVLLTTGDTFDVLEVPAMLGRPAVDRHAGDAGPVAVTAAGRWMFLVRPGSPLRSELDLRMDVVHHAQNSWIPAPPSRMVEGPVRWEVPPSAVDWILPDPERVQEMLAESATRAPRRPVIPRQLSSLRRAA</sequence>
<dbReference type="OrthoDB" id="3397040at2"/>
<gene>
    <name evidence="2" type="ORF">ADL15_00275</name>
</gene>
<reference evidence="2 3" key="1">
    <citation type="submission" date="2015-10" db="EMBL/GenBank/DDBJ databases">
        <authorList>
            <person name="Gilbert D.G."/>
        </authorList>
    </citation>
    <scope>NUCLEOTIDE SEQUENCE [LARGE SCALE GENOMIC DNA]</scope>
    <source>
        <strain evidence="2 3">NRRL B-16712</strain>
    </source>
</reference>
<comment type="caution">
    <text evidence="2">The sequence shown here is derived from an EMBL/GenBank/DDBJ whole genome shotgun (WGS) entry which is preliminary data.</text>
</comment>
<dbReference type="AlphaFoldDB" id="A0A0X3VDM5"/>
<dbReference type="InterPro" id="IPR015330">
    <property type="entry name" value="DNA_primase/pol_bifunc_N"/>
</dbReference>
<proteinExistence type="predicted"/>
<dbReference type="SMART" id="SM00943">
    <property type="entry name" value="Prim-Pol"/>
    <property type="match status" value="1"/>
</dbReference>
<name>A0A0X3VDM5_9ACTN</name>
<dbReference type="RefSeq" id="WP_067683686.1">
    <property type="nucleotide sequence ID" value="NZ_LLZH01000001.1"/>
</dbReference>
<organism evidence="2 3">
    <name type="scientific">Actinoplanes awajinensis subsp. mycoplanecinus</name>
    <dbReference type="NCBI Taxonomy" id="135947"/>
    <lineage>
        <taxon>Bacteria</taxon>
        <taxon>Bacillati</taxon>
        <taxon>Actinomycetota</taxon>
        <taxon>Actinomycetes</taxon>
        <taxon>Micromonosporales</taxon>
        <taxon>Micromonosporaceae</taxon>
        <taxon>Actinoplanes</taxon>
    </lineage>
</organism>
<protein>
    <submittedName>
        <fullName evidence="2">DNA primase</fullName>
    </submittedName>
</protein>
<dbReference type="EMBL" id="LLZH01000001">
    <property type="protein sequence ID" value="KUL42362.1"/>
    <property type="molecule type" value="Genomic_DNA"/>
</dbReference>
<feature type="domain" description="DNA primase/polymerase bifunctional N-terminal" evidence="1">
    <location>
        <begin position="27"/>
        <end position="189"/>
    </location>
</feature>
<dbReference type="Proteomes" id="UP000053244">
    <property type="component" value="Unassembled WGS sequence"/>
</dbReference>
<evidence type="ECO:0000313" key="3">
    <source>
        <dbReference type="Proteomes" id="UP000053244"/>
    </source>
</evidence>
<evidence type="ECO:0000259" key="1">
    <source>
        <dbReference type="SMART" id="SM00943"/>
    </source>
</evidence>
<evidence type="ECO:0000313" key="2">
    <source>
        <dbReference type="EMBL" id="KUL42362.1"/>
    </source>
</evidence>
<accession>A0A0X3VDM5</accession>
<dbReference type="Pfam" id="PF09250">
    <property type="entry name" value="Prim-Pol"/>
    <property type="match status" value="1"/>
</dbReference>
<keyword evidence="3" id="KW-1185">Reference proteome</keyword>